<dbReference type="SUPFAM" id="SSF56672">
    <property type="entry name" value="DNA/RNA polymerases"/>
    <property type="match status" value="1"/>
</dbReference>
<dbReference type="Pfam" id="PF22936">
    <property type="entry name" value="Pol_BBD"/>
    <property type="match status" value="1"/>
</dbReference>
<dbReference type="InterPro" id="IPR029472">
    <property type="entry name" value="Copia-like_N"/>
</dbReference>
<keyword evidence="2" id="KW-0479">Metal-binding</keyword>
<reference evidence="7" key="1">
    <citation type="submission" date="2020-06" db="EMBL/GenBank/DDBJ databases">
        <authorList>
            <person name="Li T."/>
            <person name="Hu X."/>
            <person name="Zhang T."/>
            <person name="Song X."/>
            <person name="Zhang H."/>
            <person name="Dai N."/>
            <person name="Sheng W."/>
            <person name="Hou X."/>
            <person name="Wei L."/>
        </authorList>
    </citation>
    <scope>NUCLEOTIDE SEQUENCE</scope>
    <source>
        <strain evidence="7">KEN8</strain>
        <tissue evidence="7">Leaf</tissue>
    </source>
</reference>
<evidence type="ECO:0000256" key="4">
    <source>
        <dbReference type="ARBA" id="ARBA00022801"/>
    </source>
</evidence>
<dbReference type="Pfam" id="PF07727">
    <property type="entry name" value="RVT_2"/>
    <property type="match status" value="1"/>
</dbReference>
<dbReference type="GO" id="GO:0046872">
    <property type="term" value="F:metal ion binding"/>
    <property type="evidence" value="ECO:0007669"/>
    <property type="project" value="UniProtKB-KW"/>
</dbReference>
<dbReference type="GO" id="GO:0006508">
    <property type="term" value="P:proteolysis"/>
    <property type="evidence" value="ECO:0007669"/>
    <property type="project" value="UniProtKB-KW"/>
</dbReference>
<proteinExistence type="predicted"/>
<feature type="domain" description="Integrase catalytic" evidence="6">
    <location>
        <begin position="538"/>
        <end position="647"/>
    </location>
</feature>
<dbReference type="InterPro" id="IPR036397">
    <property type="entry name" value="RNaseH_sf"/>
</dbReference>
<dbReference type="GO" id="GO:0015074">
    <property type="term" value="P:DNA integration"/>
    <property type="evidence" value="ECO:0007669"/>
    <property type="project" value="InterPro"/>
</dbReference>
<dbReference type="PANTHER" id="PTHR42648">
    <property type="entry name" value="TRANSPOSASE, PUTATIVE-RELATED"/>
    <property type="match status" value="1"/>
</dbReference>
<feature type="compositionally biased region" description="Low complexity" evidence="5">
    <location>
        <begin position="755"/>
        <end position="766"/>
    </location>
</feature>
<comment type="caution">
    <text evidence="7">The sequence shown here is derived from an EMBL/GenBank/DDBJ whole genome shotgun (WGS) entry which is preliminary data.</text>
</comment>
<dbReference type="GO" id="GO:0004190">
    <property type="term" value="F:aspartic-type endopeptidase activity"/>
    <property type="evidence" value="ECO:0007669"/>
    <property type="project" value="UniProtKB-KW"/>
</dbReference>
<evidence type="ECO:0000256" key="3">
    <source>
        <dbReference type="ARBA" id="ARBA00022750"/>
    </source>
</evidence>
<keyword evidence="4" id="KW-0378">Hydrolase</keyword>
<sequence>MFIHPSEHSNLALTTSPLDGTNFLAWQRAVYVSLGTKMKLGFIDGSFPRPAIGSINFESWRRVDLMVTSWIWNSMSKDIVESFMFCATSRDLWLAIQARYGRSNGPMVYKLQREISSVSQNDLSLTAYLTKVTKLWNELSALAPVPKCRCGGCSCGINKAIDDLTSSTQVMQFLMGLHDSFNNERSQILMLDPLPDIEKTFSMVYSVEEQRSVHNDLEINSTHMAWDMLEIIVFNYMVCRNGTKCWLIKRKKGRSFAANIENKEEATNTSSQNVADIVAEVLKVMHKNTAPSDPLTNFANYAHFDNEFAGNTVIPTEIDENCWIVDSGASNHVSGNIALFHSYIKSASPHYIHLPDGSKRLVQYTGTVKLTSNITLENVLFVPQFSVNLLSVSQLCHQKRYQLLFTQNGCVLQDQDTKDSLVMGVLFRRLYIYKQDQRVPTEFSNNSFHNVSCSASFHCSVSVWHNRLGHASVEAIKHIQEVDCTELSSNTPCDTCHKAKQSRIPFPVSSSHATAIFDLVHMDLWGPYKANSISGCTYLLTLNQFGKGIKIFRSDNGSEFINQECRMLCANFGIIHQTSCSYTPQQNGRVERKHRHLLNVARALLLQASLPIKFWSDAILTAAYLINRTPTKVLGWKTPYEKLYGKDPQYIHLRTFGSLCYATDLTPHKSKFHSRALRCILIGYAMHQKAYKLFDLDNQTVLFSRDVHFYEGVFPYSSTQLITPSLPMPTVTLQSDNILDASSQPATLIEQDDIPTSTPVPVPRVTDSINPEPPPLRRSQRQTHKPSWLNDFEPRTYLEAVKHVEWQDAMKAELDALERNLTVRIFLALAAAHGWPLQQVDVNNAFLHGHLDEDLYMTPPEGYTITPGLVCKLARSIYGLKQASRQWNAELTLKLLDFGFKQSAHDHCMFTKNTSTGFIALLVYVDDILLTAPTLGLIQSVKDYLHSLFTIKDLGEARYFLGLEIARSSDGLYVAQNKYVQDIIRDIGLQNAKSTSTPFSLGLKLSENCGALLTDPEKYRRPCEEHWRAAVHVVRYLKGTPTKGLFLPSSSSFLLRAYCDADWASCTDSRRSLTGFCIFLGDALVSWKTKKQTTVSRSTAEAEYRSMAATAALHIMANPVFHERTKHIELDCHVIFAAFLDKLGLAAMHPSPTCGGDVAYPDSVAVAIHGSAYLDEEDDAVLDAG</sequence>
<dbReference type="Pfam" id="PF13976">
    <property type="entry name" value="gag_pre-integrs"/>
    <property type="match status" value="1"/>
</dbReference>
<organism evidence="7">
    <name type="scientific">Sesamum calycinum</name>
    <dbReference type="NCBI Taxonomy" id="2727403"/>
    <lineage>
        <taxon>Eukaryota</taxon>
        <taxon>Viridiplantae</taxon>
        <taxon>Streptophyta</taxon>
        <taxon>Embryophyta</taxon>
        <taxon>Tracheophyta</taxon>
        <taxon>Spermatophyta</taxon>
        <taxon>Magnoliopsida</taxon>
        <taxon>eudicotyledons</taxon>
        <taxon>Gunneridae</taxon>
        <taxon>Pentapetalae</taxon>
        <taxon>asterids</taxon>
        <taxon>lamiids</taxon>
        <taxon>Lamiales</taxon>
        <taxon>Pedaliaceae</taxon>
        <taxon>Sesamum</taxon>
    </lineage>
</organism>
<dbReference type="InterPro" id="IPR043502">
    <property type="entry name" value="DNA/RNA_pol_sf"/>
</dbReference>
<dbReference type="PANTHER" id="PTHR42648:SF31">
    <property type="entry name" value="RNA-DIRECTED DNA POLYMERASE"/>
    <property type="match status" value="1"/>
</dbReference>
<dbReference type="EMBL" id="JACGWM010000001">
    <property type="protein sequence ID" value="KAL0397063.1"/>
    <property type="molecule type" value="Genomic_DNA"/>
</dbReference>
<dbReference type="InterPro" id="IPR039537">
    <property type="entry name" value="Retrotran_Ty1/copia-like"/>
</dbReference>
<dbReference type="InterPro" id="IPR013103">
    <property type="entry name" value="RVT_2"/>
</dbReference>
<dbReference type="PROSITE" id="PS50994">
    <property type="entry name" value="INTEGRASE"/>
    <property type="match status" value="1"/>
</dbReference>
<dbReference type="Pfam" id="PF14244">
    <property type="entry name" value="Retrotran_gag_3"/>
    <property type="match status" value="1"/>
</dbReference>
<gene>
    <name evidence="7" type="ORF">Scaly_0154700</name>
</gene>
<dbReference type="GO" id="GO:0003676">
    <property type="term" value="F:nucleic acid binding"/>
    <property type="evidence" value="ECO:0007669"/>
    <property type="project" value="InterPro"/>
</dbReference>
<dbReference type="Pfam" id="PF25597">
    <property type="entry name" value="SH3_retrovirus"/>
    <property type="match status" value="1"/>
</dbReference>
<evidence type="ECO:0000256" key="1">
    <source>
        <dbReference type="ARBA" id="ARBA00022670"/>
    </source>
</evidence>
<reference evidence="7" key="2">
    <citation type="journal article" date="2024" name="Plant">
        <title>Genomic evolution and insights into agronomic trait innovations of Sesamum species.</title>
        <authorList>
            <person name="Miao H."/>
            <person name="Wang L."/>
            <person name="Qu L."/>
            <person name="Liu H."/>
            <person name="Sun Y."/>
            <person name="Le M."/>
            <person name="Wang Q."/>
            <person name="Wei S."/>
            <person name="Zheng Y."/>
            <person name="Lin W."/>
            <person name="Duan Y."/>
            <person name="Cao H."/>
            <person name="Xiong S."/>
            <person name="Wang X."/>
            <person name="Wei L."/>
            <person name="Li C."/>
            <person name="Ma Q."/>
            <person name="Ju M."/>
            <person name="Zhao R."/>
            <person name="Li G."/>
            <person name="Mu C."/>
            <person name="Tian Q."/>
            <person name="Mei H."/>
            <person name="Zhang T."/>
            <person name="Gao T."/>
            <person name="Zhang H."/>
        </authorList>
    </citation>
    <scope>NUCLEOTIDE SEQUENCE</scope>
    <source>
        <strain evidence="7">KEN8</strain>
    </source>
</reference>
<evidence type="ECO:0000259" key="6">
    <source>
        <dbReference type="PROSITE" id="PS50994"/>
    </source>
</evidence>
<evidence type="ECO:0000256" key="2">
    <source>
        <dbReference type="ARBA" id="ARBA00022723"/>
    </source>
</evidence>
<dbReference type="InterPro" id="IPR025724">
    <property type="entry name" value="GAG-pre-integrase_dom"/>
</dbReference>
<protein>
    <submittedName>
        <fullName evidence="7">Retrovirus-related Pol polyprotein from transposon TNT 1-94</fullName>
    </submittedName>
</protein>
<dbReference type="InterPro" id="IPR057670">
    <property type="entry name" value="SH3_retrovirus"/>
</dbReference>
<dbReference type="AlphaFoldDB" id="A0AAW2SXB4"/>
<dbReference type="CDD" id="cd09272">
    <property type="entry name" value="RNase_HI_RT_Ty1"/>
    <property type="match status" value="1"/>
</dbReference>
<dbReference type="SUPFAM" id="SSF53098">
    <property type="entry name" value="Ribonuclease H-like"/>
    <property type="match status" value="1"/>
</dbReference>
<name>A0AAW2SXB4_9LAMI</name>
<keyword evidence="1" id="KW-0645">Protease</keyword>
<dbReference type="Gene3D" id="3.30.420.10">
    <property type="entry name" value="Ribonuclease H-like superfamily/Ribonuclease H"/>
    <property type="match status" value="1"/>
</dbReference>
<accession>A0AAW2SXB4</accession>
<feature type="region of interest" description="Disordered" evidence="5">
    <location>
        <begin position="752"/>
        <end position="784"/>
    </location>
</feature>
<dbReference type="InterPro" id="IPR001584">
    <property type="entry name" value="Integrase_cat-core"/>
</dbReference>
<dbReference type="InterPro" id="IPR012337">
    <property type="entry name" value="RNaseH-like_sf"/>
</dbReference>
<evidence type="ECO:0000313" key="7">
    <source>
        <dbReference type="EMBL" id="KAL0397063.1"/>
    </source>
</evidence>
<keyword evidence="3" id="KW-0064">Aspartyl protease</keyword>
<dbReference type="InterPro" id="IPR054722">
    <property type="entry name" value="PolX-like_BBD"/>
</dbReference>
<evidence type="ECO:0000256" key="5">
    <source>
        <dbReference type="SAM" id="MobiDB-lite"/>
    </source>
</evidence>